<dbReference type="AlphaFoldDB" id="A0A9W7Y572"/>
<keyword evidence="6 10" id="KW-0326">Glycosidase</keyword>
<comment type="catalytic activity">
    <reaction evidence="8">
        <text>Successive hydrolysis of beta-D-glucose units from the non-reducing ends of (1-&gt;3)-beta-D-glucans, releasing alpha-glucose.</text>
        <dbReference type="EC" id="3.2.1.58"/>
    </reaction>
</comment>
<sequence length="266" mass="29383">MKSPHSLGATLAALLLLLVQGISGSPASLHKRFGRGGDIIRGVNLGGLFVLEPWITPSLFKQWEGSNRPVVDEWSYCSTLGKVECLARLTAHWGAWVTESDIKQLAEFGLNHIRIPVGYWAFTVKDGEPYVQGQIPFLEKVLGWIGKHGLNAVIDLHGVPGSQNGFDNSGKYGDIGWQRAQENIERSLVAVEGIARLAQKFSDVVDAVELVNEPASWGLSMDRVLDFYKSAYTRLRNLAPSTIMVIHDAFLSPSQWPMFNVPGWEN</sequence>
<evidence type="ECO:0000256" key="2">
    <source>
        <dbReference type="ARBA" id="ARBA00005641"/>
    </source>
</evidence>
<evidence type="ECO:0000256" key="11">
    <source>
        <dbReference type="SAM" id="SignalP"/>
    </source>
</evidence>
<feature type="non-terminal residue" evidence="13">
    <location>
        <position position="266"/>
    </location>
</feature>
<dbReference type="GO" id="GO:0009986">
    <property type="term" value="C:cell surface"/>
    <property type="evidence" value="ECO:0007669"/>
    <property type="project" value="TreeGrafter"/>
</dbReference>
<dbReference type="GO" id="GO:0004338">
    <property type="term" value="F:glucan exo-1,3-beta-glucosidase activity"/>
    <property type="evidence" value="ECO:0007669"/>
    <property type="project" value="UniProtKB-EC"/>
</dbReference>
<dbReference type="Gene3D" id="3.20.20.80">
    <property type="entry name" value="Glycosidases"/>
    <property type="match status" value="1"/>
</dbReference>
<evidence type="ECO:0000256" key="9">
    <source>
        <dbReference type="ARBA" id="ARBA00038929"/>
    </source>
</evidence>
<dbReference type="SUPFAM" id="SSF51445">
    <property type="entry name" value="(Trans)glycosidases"/>
    <property type="match status" value="1"/>
</dbReference>
<keyword evidence="4 11" id="KW-0732">Signal</keyword>
<dbReference type="InterPro" id="IPR017853">
    <property type="entry name" value="GH"/>
</dbReference>
<dbReference type="Proteomes" id="UP001143981">
    <property type="component" value="Unassembled WGS sequence"/>
</dbReference>
<organism evidence="13 14">
    <name type="scientific">Coemansia biformis</name>
    <dbReference type="NCBI Taxonomy" id="1286918"/>
    <lineage>
        <taxon>Eukaryota</taxon>
        <taxon>Fungi</taxon>
        <taxon>Fungi incertae sedis</taxon>
        <taxon>Zoopagomycota</taxon>
        <taxon>Kickxellomycotina</taxon>
        <taxon>Kickxellomycetes</taxon>
        <taxon>Kickxellales</taxon>
        <taxon>Kickxellaceae</taxon>
        <taxon>Coemansia</taxon>
    </lineage>
</organism>
<protein>
    <recommendedName>
        <fullName evidence="9">glucan 1,3-beta-glucosidase</fullName>
        <ecNumber evidence="9">3.2.1.58</ecNumber>
    </recommendedName>
</protein>
<comment type="caution">
    <text evidence="13">The sequence shown here is derived from an EMBL/GenBank/DDBJ whole genome shotgun (WGS) entry which is preliminary data.</text>
</comment>
<evidence type="ECO:0000256" key="1">
    <source>
        <dbReference type="ARBA" id="ARBA00004613"/>
    </source>
</evidence>
<feature type="signal peptide" evidence="11">
    <location>
        <begin position="1"/>
        <end position="24"/>
    </location>
</feature>
<keyword evidence="3" id="KW-0964">Secreted</keyword>
<dbReference type="InterPro" id="IPR050386">
    <property type="entry name" value="Glycosyl_hydrolase_5"/>
</dbReference>
<evidence type="ECO:0000256" key="5">
    <source>
        <dbReference type="ARBA" id="ARBA00022801"/>
    </source>
</evidence>
<dbReference type="OrthoDB" id="62120at2759"/>
<keyword evidence="14" id="KW-1185">Reference proteome</keyword>
<dbReference type="EC" id="3.2.1.58" evidence="9"/>
<gene>
    <name evidence="13" type="ORF">LPJ61_005763</name>
</gene>
<accession>A0A9W7Y572</accession>
<dbReference type="GO" id="GO:0005576">
    <property type="term" value="C:extracellular region"/>
    <property type="evidence" value="ECO:0007669"/>
    <property type="project" value="UniProtKB-SubCell"/>
</dbReference>
<dbReference type="EMBL" id="JANBOI010002146">
    <property type="protein sequence ID" value="KAJ1724174.1"/>
    <property type="molecule type" value="Genomic_DNA"/>
</dbReference>
<dbReference type="Pfam" id="PF00150">
    <property type="entry name" value="Cellulase"/>
    <property type="match status" value="1"/>
</dbReference>
<reference evidence="13" key="1">
    <citation type="submission" date="2022-07" db="EMBL/GenBank/DDBJ databases">
        <title>Phylogenomic reconstructions and comparative analyses of Kickxellomycotina fungi.</title>
        <authorList>
            <person name="Reynolds N.K."/>
            <person name="Stajich J.E."/>
            <person name="Barry K."/>
            <person name="Grigoriev I.V."/>
            <person name="Crous P."/>
            <person name="Smith M.E."/>
        </authorList>
    </citation>
    <scope>NUCLEOTIDE SEQUENCE</scope>
    <source>
        <strain evidence="13">BCRC 34381</strain>
    </source>
</reference>
<evidence type="ECO:0000313" key="13">
    <source>
        <dbReference type="EMBL" id="KAJ1724174.1"/>
    </source>
</evidence>
<evidence type="ECO:0000259" key="12">
    <source>
        <dbReference type="Pfam" id="PF00150"/>
    </source>
</evidence>
<feature type="domain" description="Glycoside hydrolase family 5" evidence="12">
    <location>
        <begin position="87"/>
        <end position="246"/>
    </location>
</feature>
<evidence type="ECO:0000256" key="6">
    <source>
        <dbReference type="ARBA" id="ARBA00023295"/>
    </source>
</evidence>
<dbReference type="InterPro" id="IPR001547">
    <property type="entry name" value="Glyco_hydro_5"/>
</dbReference>
<keyword evidence="5 10" id="KW-0378">Hydrolase</keyword>
<name>A0A9W7Y572_9FUNG</name>
<dbReference type="PANTHER" id="PTHR31297:SF1">
    <property type="entry name" value="GLUCAN 1,3-BETA-GLUCOSIDASE I_II-RELATED"/>
    <property type="match status" value="1"/>
</dbReference>
<comment type="similarity">
    <text evidence="2 10">Belongs to the glycosyl hydrolase 5 (cellulase A) family.</text>
</comment>
<dbReference type="PANTHER" id="PTHR31297">
    <property type="entry name" value="GLUCAN ENDO-1,6-BETA-GLUCOSIDASE B"/>
    <property type="match status" value="1"/>
</dbReference>
<feature type="chain" id="PRO_5040736865" description="glucan 1,3-beta-glucosidase" evidence="11">
    <location>
        <begin position="25"/>
        <end position="266"/>
    </location>
</feature>
<comment type="subcellular location">
    <subcellularLocation>
        <location evidence="1">Secreted</location>
    </subcellularLocation>
</comment>
<evidence type="ECO:0000256" key="4">
    <source>
        <dbReference type="ARBA" id="ARBA00022729"/>
    </source>
</evidence>
<keyword evidence="7" id="KW-0961">Cell wall biogenesis/degradation</keyword>
<evidence type="ECO:0000256" key="8">
    <source>
        <dbReference type="ARBA" id="ARBA00036824"/>
    </source>
</evidence>
<dbReference type="GO" id="GO:0071555">
    <property type="term" value="P:cell wall organization"/>
    <property type="evidence" value="ECO:0007669"/>
    <property type="project" value="UniProtKB-KW"/>
</dbReference>
<evidence type="ECO:0000256" key="10">
    <source>
        <dbReference type="RuleBase" id="RU361153"/>
    </source>
</evidence>
<evidence type="ECO:0000313" key="14">
    <source>
        <dbReference type="Proteomes" id="UP001143981"/>
    </source>
</evidence>
<evidence type="ECO:0000256" key="3">
    <source>
        <dbReference type="ARBA" id="ARBA00022525"/>
    </source>
</evidence>
<dbReference type="GO" id="GO:0009251">
    <property type="term" value="P:glucan catabolic process"/>
    <property type="evidence" value="ECO:0007669"/>
    <property type="project" value="TreeGrafter"/>
</dbReference>
<evidence type="ECO:0000256" key="7">
    <source>
        <dbReference type="ARBA" id="ARBA00023316"/>
    </source>
</evidence>
<proteinExistence type="inferred from homology"/>